<protein>
    <recommendedName>
        <fullName evidence="3">Ubiquitin-like protease family profile domain-containing protein</fullName>
    </recommendedName>
</protein>
<gene>
    <name evidence="1" type="ORF">CVLEPA_LOCUS11027</name>
</gene>
<evidence type="ECO:0000313" key="1">
    <source>
        <dbReference type="EMBL" id="CAK8680781.1"/>
    </source>
</evidence>
<dbReference type="InterPro" id="IPR038765">
    <property type="entry name" value="Papain-like_cys_pep_sf"/>
</dbReference>
<dbReference type="Proteomes" id="UP001642483">
    <property type="component" value="Unassembled WGS sequence"/>
</dbReference>
<dbReference type="EMBL" id="CAWYQH010000079">
    <property type="protein sequence ID" value="CAK8680781.1"/>
    <property type="molecule type" value="Genomic_DNA"/>
</dbReference>
<name>A0ABP0FQ48_CLALP</name>
<evidence type="ECO:0008006" key="3">
    <source>
        <dbReference type="Google" id="ProtNLM"/>
    </source>
</evidence>
<dbReference type="Gene3D" id="3.40.395.10">
    <property type="entry name" value="Adenoviral Proteinase, Chain A"/>
    <property type="match status" value="1"/>
</dbReference>
<accession>A0ABP0FQ48</accession>
<sequence length="59" mass="6719">MEVQARRHDCGIYVITITEQLVGSLVGSHHWQVTSLSSEQISRERKNIKEIILNRSPSS</sequence>
<proteinExistence type="predicted"/>
<organism evidence="1 2">
    <name type="scientific">Clavelina lepadiformis</name>
    <name type="common">Light-bulb sea squirt</name>
    <name type="synonym">Ascidia lepadiformis</name>
    <dbReference type="NCBI Taxonomy" id="159417"/>
    <lineage>
        <taxon>Eukaryota</taxon>
        <taxon>Metazoa</taxon>
        <taxon>Chordata</taxon>
        <taxon>Tunicata</taxon>
        <taxon>Ascidiacea</taxon>
        <taxon>Aplousobranchia</taxon>
        <taxon>Clavelinidae</taxon>
        <taxon>Clavelina</taxon>
    </lineage>
</organism>
<reference evidence="1 2" key="1">
    <citation type="submission" date="2024-02" db="EMBL/GenBank/DDBJ databases">
        <authorList>
            <person name="Daric V."/>
            <person name="Darras S."/>
        </authorList>
    </citation>
    <scope>NUCLEOTIDE SEQUENCE [LARGE SCALE GENOMIC DNA]</scope>
</reference>
<keyword evidence="2" id="KW-1185">Reference proteome</keyword>
<evidence type="ECO:0000313" key="2">
    <source>
        <dbReference type="Proteomes" id="UP001642483"/>
    </source>
</evidence>
<comment type="caution">
    <text evidence="1">The sequence shown here is derived from an EMBL/GenBank/DDBJ whole genome shotgun (WGS) entry which is preliminary data.</text>
</comment>
<dbReference type="SUPFAM" id="SSF54001">
    <property type="entry name" value="Cysteine proteinases"/>
    <property type="match status" value="1"/>
</dbReference>